<name>A0ABV7PUV0_9ACTN</name>
<keyword evidence="1" id="KW-0534">Nitrate assimilation</keyword>
<evidence type="ECO:0000256" key="1">
    <source>
        <dbReference type="ARBA" id="ARBA00023063"/>
    </source>
</evidence>
<keyword evidence="3" id="KW-1185">Reference proteome</keyword>
<comment type="caution">
    <text evidence="2">The sequence shown here is derived from an EMBL/GenBank/DDBJ whole genome shotgun (WGS) entry which is preliminary data.</text>
</comment>
<dbReference type="InterPro" id="IPR020945">
    <property type="entry name" value="DMSO/NO3_reduct_chaperone"/>
</dbReference>
<reference evidence="3" key="1">
    <citation type="journal article" date="2019" name="Int. J. Syst. Evol. Microbiol.">
        <title>The Global Catalogue of Microorganisms (GCM) 10K type strain sequencing project: providing services to taxonomists for standard genome sequencing and annotation.</title>
        <authorList>
            <consortium name="The Broad Institute Genomics Platform"/>
            <consortium name="The Broad Institute Genome Sequencing Center for Infectious Disease"/>
            <person name="Wu L."/>
            <person name="Ma J."/>
        </authorList>
    </citation>
    <scope>NUCLEOTIDE SEQUENCE [LARGE SCALE GENOMIC DNA]</scope>
    <source>
        <strain evidence="3">CGMCC 4.7396</strain>
    </source>
</reference>
<accession>A0ABV7PUV0</accession>
<organism evidence="2 3">
    <name type="scientific">Glycomyces rhizosphaerae</name>
    <dbReference type="NCBI Taxonomy" id="2054422"/>
    <lineage>
        <taxon>Bacteria</taxon>
        <taxon>Bacillati</taxon>
        <taxon>Actinomycetota</taxon>
        <taxon>Actinomycetes</taxon>
        <taxon>Glycomycetales</taxon>
        <taxon>Glycomycetaceae</taxon>
        <taxon>Glycomyces</taxon>
    </lineage>
</organism>
<dbReference type="InterPro" id="IPR036411">
    <property type="entry name" value="TorD-like_sf"/>
</dbReference>
<dbReference type="RefSeq" id="WP_387973073.1">
    <property type="nucleotide sequence ID" value="NZ_JBHRWO010000007.1"/>
</dbReference>
<proteinExistence type="predicted"/>
<evidence type="ECO:0000313" key="3">
    <source>
        <dbReference type="Proteomes" id="UP001595712"/>
    </source>
</evidence>
<dbReference type="SUPFAM" id="SSF89155">
    <property type="entry name" value="TorD-like"/>
    <property type="match status" value="1"/>
</dbReference>
<dbReference type="PANTHER" id="PTHR43680:SF2">
    <property type="entry name" value="NITRATE REDUCTASE MOLYBDENUM COFACTOR ASSEMBLY CHAPERONE NARJ"/>
    <property type="match status" value="1"/>
</dbReference>
<dbReference type="Pfam" id="PF02613">
    <property type="entry name" value="Nitrate_red_del"/>
    <property type="match status" value="1"/>
</dbReference>
<dbReference type="EMBL" id="JBHRWO010000007">
    <property type="protein sequence ID" value="MFC3492260.1"/>
    <property type="molecule type" value="Genomic_DNA"/>
</dbReference>
<dbReference type="PANTHER" id="PTHR43680">
    <property type="entry name" value="NITRATE REDUCTASE MOLYBDENUM COFACTOR ASSEMBLY CHAPERONE"/>
    <property type="match status" value="1"/>
</dbReference>
<dbReference type="Proteomes" id="UP001595712">
    <property type="component" value="Unassembled WGS sequence"/>
</dbReference>
<gene>
    <name evidence="2" type="ORF">ACFO8M_07165</name>
</gene>
<protein>
    <submittedName>
        <fullName evidence="2">Molecular chaperone TorD family protein</fullName>
    </submittedName>
</protein>
<sequence length="63" mass="6883">MTRVKEIYAACGWRPDPAELPDHLAVVLEFTAGGDAVRGQRLLETFQPGIELLRAALHDGRGP</sequence>
<evidence type="ECO:0000313" key="2">
    <source>
        <dbReference type="EMBL" id="MFC3492260.1"/>
    </source>
</evidence>
<dbReference type="InterPro" id="IPR003765">
    <property type="entry name" value="NO3_reductase_chaperone_NarJ"/>
</dbReference>